<evidence type="ECO:0000256" key="15">
    <source>
        <dbReference type="PIRSR" id="PIRSR601577-1"/>
    </source>
</evidence>
<dbReference type="Gene3D" id="3.10.170.20">
    <property type="match status" value="1"/>
</dbReference>
<comment type="cofactor">
    <cofactor evidence="16 17">
        <name>Zn(2+)</name>
        <dbReference type="ChEBI" id="CHEBI:29105"/>
    </cofactor>
    <text evidence="16 17">Binds 1 zinc ion per subunit.</text>
</comment>
<evidence type="ECO:0000256" key="2">
    <source>
        <dbReference type="ARBA" id="ARBA00004370"/>
    </source>
</evidence>
<dbReference type="AlphaFoldDB" id="A0A1X0NQM4"/>
<dbReference type="Gene3D" id="3.90.132.10">
    <property type="entry name" value="Leishmanolysin , domain 2"/>
    <property type="match status" value="1"/>
</dbReference>
<dbReference type="GO" id="GO:0006508">
    <property type="term" value="P:proteolysis"/>
    <property type="evidence" value="ECO:0007669"/>
    <property type="project" value="UniProtKB-KW"/>
</dbReference>
<feature type="non-terminal residue" evidence="18">
    <location>
        <position position="459"/>
    </location>
</feature>
<gene>
    <name evidence="18" type="ORF">TM35_000241440</name>
</gene>
<organism evidence="18 19">
    <name type="scientific">Trypanosoma theileri</name>
    <dbReference type="NCBI Taxonomy" id="67003"/>
    <lineage>
        <taxon>Eukaryota</taxon>
        <taxon>Discoba</taxon>
        <taxon>Euglenozoa</taxon>
        <taxon>Kinetoplastea</taxon>
        <taxon>Metakinetoplastina</taxon>
        <taxon>Trypanosomatida</taxon>
        <taxon>Trypanosomatidae</taxon>
        <taxon>Trypanosoma</taxon>
    </lineage>
</organism>
<keyword evidence="19" id="KW-1185">Reference proteome</keyword>
<dbReference type="Gene3D" id="2.10.55.10">
    <property type="entry name" value="Leishmanolysin domain 3"/>
    <property type="match status" value="1"/>
</dbReference>
<dbReference type="OrthoDB" id="527990at2759"/>
<keyword evidence="5 16" id="KW-0479">Metal-binding</keyword>
<dbReference type="Gene3D" id="2.30.34.10">
    <property type="entry name" value="Leishmanolysin domain 4"/>
    <property type="match status" value="1"/>
</dbReference>
<accession>A0A1X0NQM4</accession>
<keyword evidence="14" id="KW-0325">Glycoprotein</keyword>
<dbReference type="GeneID" id="39987336"/>
<evidence type="ECO:0000256" key="11">
    <source>
        <dbReference type="ARBA" id="ARBA00023136"/>
    </source>
</evidence>
<dbReference type="EC" id="3.4.24.-" evidence="17"/>
<feature type="active site" evidence="15">
    <location>
        <position position="177"/>
    </location>
</feature>
<sequence>MPRKGQSGVQAYTVSTEKNEGWELIRIEVFTKDLEDASKYCTEAEKEIKKYDGTTHYCSRIDVVVVDTIKKFMEDIIPTAIQLHSDRLLVRPVSGKLRVPKFADDSYCKHFTVPEKHRTEGVENADFVLYVAAGHGGRFGVTCAVENSSGRPIVGAVNYVPQLQDGIRFNVRRIAQEIAHALGFDHKRMKEKGMLSTVELRGAKRKVVISSKTVEKAQKHYNCSNLKGMELKFVNGEVFSYWDARNAKDELMSSARSSSAGYYTTLTMALFEDLQYYKANWGMEEQMSWGNQSGCDFLQEKCMENNKVRYPQYFCNETISGCTSDRTAYGKCNPPSRLNEFFEDNCEVTEKYIISMRKSWTYSYCTGIYSDALPGSIIGPDSWCLDAEELKVNGPDNKVSDVNGVCARVLCDYEKRTVKVQYKGKEGENDWYECPENGTIVVESSAFEDGGKIKCPKYD</sequence>
<comment type="similarity">
    <text evidence="3 17">Belongs to the peptidase M8 family.</text>
</comment>
<dbReference type="GO" id="GO:0046872">
    <property type="term" value="F:metal ion binding"/>
    <property type="evidence" value="ECO:0007669"/>
    <property type="project" value="UniProtKB-KW"/>
</dbReference>
<dbReference type="GO" id="GO:0004222">
    <property type="term" value="F:metalloendopeptidase activity"/>
    <property type="evidence" value="ECO:0007669"/>
    <property type="project" value="UniProtKB-UniRule"/>
</dbReference>
<feature type="binding site" evidence="16">
    <location>
        <position position="180"/>
    </location>
    <ligand>
        <name>Zn(2+)</name>
        <dbReference type="ChEBI" id="CHEBI:29105"/>
        <note>catalytic</note>
    </ligand>
</feature>
<evidence type="ECO:0000256" key="10">
    <source>
        <dbReference type="ARBA" id="ARBA00023049"/>
    </source>
</evidence>
<evidence type="ECO:0000256" key="4">
    <source>
        <dbReference type="ARBA" id="ARBA00022670"/>
    </source>
</evidence>
<dbReference type="Pfam" id="PF01457">
    <property type="entry name" value="Peptidase_M8"/>
    <property type="match status" value="1"/>
</dbReference>
<keyword evidence="7 17" id="KW-0378">Hydrolase</keyword>
<comment type="subcellular location">
    <subcellularLocation>
        <location evidence="2">Membrane</location>
    </subcellularLocation>
</comment>
<comment type="caution">
    <text evidence="18">The sequence shown here is derived from an EMBL/GenBank/DDBJ whole genome shotgun (WGS) entry which is preliminary data.</text>
</comment>
<evidence type="ECO:0000256" key="3">
    <source>
        <dbReference type="ARBA" id="ARBA00005860"/>
    </source>
</evidence>
<dbReference type="GO" id="GO:0005737">
    <property type="term" value="C:cytoplasm"/>
    <property type="evidence" value="ECO:0007669"/>
    <property type="project" value="TreeGrafter"/>
</dbReference>
<keyword evidence="4 17" id="KW-0645">Protease</keyword>
<dbReference type="RefSeq" id="XP_028881060.1">
    <property type="nucleotide sequence ID" value="XM_029027556.1"/>
</dbReference>
<reference evidence="18 19" key="1">
    <citation type="submission" date="2017-03" db="EMBL/GenBank/DDBJ databases">
        <title>An alternative strategy for trypanosome survival in the mammalian bloodstream revealed through genome and transcriptome analysis of the ubiquitous bovine parasite Trypanosoma (Megatrypanum) theileri.</title>
        <authorList>
            <person name="Kelly S."/>
            <person name="Ivens A."/>
            <person name="Mott A."/>
            <person name="O'Neill E."/>
            <person name="Emms D."/>
            <person name="Macleod O."/>
            <person name="Voorheis P."/>
            <person name="Matthews J."/>
            <person name="Matthews K."/>
            <person name="Carrington M."/>
        </authorList>
    </citation>
    <scope>NUCLEOTIDE SEQUENCE [LARGE SCALE GENOMIC DNA]</scope>
    <source>
        <strain evidence="18">Edinburgh</strain>
    </source>
</reference>
<keyword evidence="13" id="KW-1015">Disulfide bond</keyword>
<evidence type="ECO:0000256" key="9">
    <source>
        <dbReference type="ARBA" id="ARBA00022889"/>
    </source>
</evidence>
<protein>
    <recommendedName>
        <fullName evidence="17">Leishmanolysin-like peptidase</fullName>
        <ecNumber evidence="17">3.4.24.-</ecNumber>
    </recommendedName>
</protein>
<keyword evidence="8 16" id="KW-0862">Zinc</keyword>
<dbReference type="PANTHER" id="PTHR10942:SF0">
    <property type="entry name" value="LEISHMANOLYSIN-LIKE PEPTIDASE"/>
    <property type="match status" value="1"/>
</dbReference>
<dbReference type="InterPro" id="IPR001577">
    <property type="entry name" value="Peptidase_M8"/>
</dbReference>
<keyword evidence="12" id="KW-0865">Zymogen</keyword>
<evidence type="ECO:0000256" key="7">
    <source>
        <dbReference type="ARBA" id="ARBA00022801"/>
    </source>
</evidence>
<dbReference type="Proteomes" id="UP000192257">
    <property type="component" value="Unassembled WGS sequence"/>
</dbReference>
<evidence type="ECO:0000256" key="5">
    <source>
        <dbReference type="ARBA" id="ARBA00022723"/>
    </source>
</evidence>
<evidence type="ECO:0000256" key="14">
    <source>
        <dbReference type="ARBA" id="ARBA00023180"/>
    </source>
</evidence>
<keyword evidence="11" id="KW-0472">Membrane</keyword>
<dbReference type="PRINTS" id="PR00782">
    <property type="entry name" value="LSHMANOLYSIN"/>
</dbReference>
<dbReference type="SUPFAM" id="SSF55486">
    <property type="entry name" value="Metalloproteases ('zincins'), catalytic domain"/>
    <property type="match status" value="1"/>
</dbReference>
<evidence type="ECO:0000256" key="6">
    <source>
        <dbReference type="ARBA" id="ARBA00022729"/>
    </source>
</evidence>
<name>A0A1X0NQM4_9TRYP</name>
<dbReference type="PANTHER" id="PTHR10942">
    <property type="entry name" value="LEISHMANOLYSIN-LIKE PEPTIDASE"/>
    <property type="match status" value="1"/>
</dbReference>
<evidence type="ECO:0000256" key="17">
    <source>
        <dbReference type="RuleBase" id="RU366077"/>
    </source>
</evidence>
<evidence type="ECO:0000256" key="1">
    <source>
        <dbReference type="ARBA" id="ARBA00001249"/>
    </source>
</evidence>
<evidence type="ECO:0000256" key="12">
    <source>
        <dbReference type="ARBA" id="ARBA00023145"/>
    </source>
</evidence>
<evidence type="ECO:0000256" key="8">
    <source>
        <dbReference type="ARBA" id="ARBA00022833"/>
    </source>
</evidence>
<keyword evidence="6" id="KW-0732">Signal</keyword>
<comment type="catalytic activity">
    <reaction evidence="1">
        <text>Preference for hydrophobic residues at P1 and P1' and basic residues at P2' and P3'. A model nonapeptide is cleaved at -Ala-Tyr-|-Leu-Lys-Lys-.</text>
        <dbReference type="EC" id="3.4.24.36"/>
    </reaction>
</comment>
<keyword evidence="10 16" id="KW-0482">Metalloprotease</keyword>
<dbReference type="VEuPathDB" id="TriTrypDB:TM35_000241440"/>
<proteinExistence type="inferred from homology"/>
<evidence type="ECO:0000256" key="16">
    <source>
        <dbReference type="PIRSR" id="PIRSR601577-2"/>
    </source>
</evidence>
<dbReference type="GO" id="GO:0016020">
    <property type="term" value="C:membrane"/>
    <property type="evidence" value="ECO:0007669"/>
    <property type="project" value="UniProtKB-SubCell"/>
</dbReference>
<evidence type="ECO:0000256" key="13">
    <source>
        <dbReference type="ARBA" id="ARBA00023157"/>
    </source>
</evidence>
<dbReference type="GO" id="GO:0007155">
    <property type="term" value="P:cell adhesion"/>
    <property type="evidence" value="ECO:0007669"/>
    <property type="project" value="UniProtKB-KW"/>
</dbReference>
<dbReference type="EMBL" id="NBCO01000024">
    <property type="protein sequence ID" value="ORC86994.1"/>
    <property type="molecule type" value="Genomic_DNA"/>
</dbReference>
<evidence type="ECO:0000313" key="18">
    <source>
        <dbReference type="EMBL" id="ORC86994.1"/>
    </source>
</evidence>
<keyword evidence="9" id="KW-0130">Cell adhesion</keyword>
<evidence type="ECO:0000313" key="19">
    <source>
        <dbReference type="Proteomes" id="UP000192257"/>
    </source>
</evidence>